<organism evidence="4">
    <name type="scientific">Mucochytrium quahogii</name>
    <dbReference type="NCBI Taxonomy" id="96639"/>
    <lineage>
        <taxon>Eukaryota</taxon>
        <taxon>Sar</taxon>
        <taxon>Stramenopiles</taxon>
        <taxon>Bigyra</taxon>
        <taxon>Labyrinthulomycetes</taxon>
        <taxon>Thraustochytrida</taxon>
        <taxon>Thraustochytriidae</taxon>
        <taxon>Mucochytrium</taxon>
    </lineage>
</organism>
<gene>
    <name evidence="4" type="ORF">QSP1433_LOCUS7438</name>
</gene>
<sequence>MMTMKKPEVRTLASLEEERDPKKQKVMHRTNSWVERKGTAVVIASAVSHQSDKHDKPTHLLLELGGVPVICHVLWQLSLGGLERIVVVIGCFGDQIREQIANIQKQEADTFSGVEIEYVDLGVRYRGGYSASILEARKAVKTDEQFVLVASDHIVNEEILREMVEVDLSREGDDACVLVENDLKGMVGLPQDIVCVQLRPLHGKDRVYAIGPNLPTYGGIDAGVVTCSYAIFEELQKLQGGKSFELSTALEVFASRGSLKLQLTEGRMWFAVETEVEREYVEESLSKHGQTYVLKDGKEVRLVGLPKRIKTSPTDGSEWAEFNVAKWRSAVFTTNTFFDELYKDTTHFIAKLCEERGGAKNVLLVEVGCGTGEALLPLSKFAKYSVGIDFNPNFVSFCNKHVVTPENKDRLTFIQGDAQELDKILETQIPKEWSIDSLVKVIVCVGNTVGIMPEPVKQNVYKQMLSVAGSKGCFVVVFWNGNMFGHAVQHFYYKNPQLCGKFKGDSIDISTCTLTTPSGYRTHWTTPEEARSVFETQIGAKVLNLEEKGKGVLVSGCK</sequence>
<dbReference type="CDD" id="cd02440">
    <property type="entry name" value="AdoMet_MTases"/>
    <property type="match status" value="1"/>
</dbReference>
<protein>
    <recommendedName>
        <fullName evidence="5">MobA-like NTP transferase domain-containing protein</fullName>
    </recommendedName>
</protein>
<dbReference type="Gene3D" id="3.90.550.10">
    <property type="entry name" value="Spore Coat Polysaccharide Biosynthesis Protein SpsA, Chain A"/>
    <property type="match status" value="1"/>
</dbReference>
<feature type="domain" description="Methyltransferase" evidence="3">
    <location>
        <begin position="363"/>
        <end position="480"/>
    </location>
</feature>
<name>A0A7S2WDJ6_9STRA</name>
<proteinExistence type="predicted"/>
<reference evidence="4" key="1">
    <citation type="submission" date="2021-01" db="EMBL/GenBank/DDBJ databases">
        <authorList>
            <person name="Corre E."/>
            <person name="Pelletier E."/>
            <person name="Niang G."/>
            <person name="Scheremetjew M."/>
            <person name="Finn R."/>
            <person name="Kale V."/>
            <person name="Holt S."/>
            <person name="Cochrane G."/>
            <person name="Meng A."/>
            <person name="Brown T."/>
            <person name="Cohen L."/>
        </authorList>
    </citation>
    <scope>NUCLEOTIDE SEQUENCE</scope>
    <source>
        <strain evidence="4">NY070348D</strain>
    </source>
</reference>
<dbReference type="Pfam" id="PF12804">
    <property type="entry name" value="NTP_transf_3"/>
    <property type="match status" value="1"/>
</dbReference>
<feature type="region of interest" description="Disordered" evidence="1">
    <location>
        <begin position="1"/>
        <end position="28"/>
    </location>
</feature>
<dbReference type="Pfam" id="PF13847">
    <property type="entry name" value="Methyltransf_31"/>
    <property type="match status" value="1"/>
</dbReference>
<evidence type="ECO:0000259" key="2">
    <source>
        <dbReference type="Pfam" id="PF12804"/>
    </source>
</evidence>
<dbReference type="SUPFAM" id="SSF53448">
    <property type="entry name" value="Nucleotide-diphospho-sugar transferases"/>
    <property type="match status" value="1"/>
</dbReference>
<evidence type="ECO:0000256" key="1">
    <source>
        <dbReference type="SAM" id="MobiDB-lite"/>
    </source>
</evidence>
<dbReference type="Gene3D" id="3.40.50.150">
    <property type="entry name" value="Vaccinia Virus protein VP39"/>
    <property type="match status" value="1"/>
</dbReference>
<evidence type="ECO:0000313" key="4">
    <source>
        <dbReference type="EMBL" id="CAD9681797.1"/>
    </source>
</evidence>
<dbReference type="GO" id="GO:0016779">
    <property type="term" value="F:nucleotidyltransferase activity"/>
    <property type="evidence" value="ECO:0007669"/>
    <property type="project" value="UniProtKB-ARBA"/>
</dbReference>
<dbReference type="SUPFAM" id="SSF53335">
    <property type="entry name" value="S-adenosyl-L-methionine-dependent methyltransferases"/>
    <property type="match status" value="1"/>
</dbReference>
<accession>A0A7S2WDJ6</accession>
<dbReference type="AlphaFoldDB" id="A0A7S2WDJ6"/>
<dbReference type="EMBL" id="HBHK01011827">
    <property type="protein sequence ID" value="CAD9681797.1"/>
    <property type="molecule type" value="Transcribed_RNA"/>
</dbReference>
<dbReference type="InterPro" id="IPR025714">
    <property type="entry name" value="Methyltranfer_dom"/>
</dbReference>
<feature type="domain" description="MobA-like NTP transferase" evidence="2">
    <location>
        <begin position="60"/>
        <end position="184"/>
    </location>
</feature>
<dbReference type="InterPro" id="IPR025877">
    <property type="entry name" value="MobA-like_NTP_Trfase"/>
</dbReference>
<evidence type="ECO:0008006" key="5">
    <source>
        <dbReference type="Google" id="ProtNLM"/>
    </source>
</evidence>
<evidence type="ECO:0000259" key="3">
    <source>
        <dbReference type="Pfam" id="PF13847"/>
    </source>
</evidence>
<dbReference type="InterPro" id="IPR029044">
    <property type="entry name" value="Nucleotide-diphossugar_trans"/>
</dbReference>
<dbReference type="InterPro" id="IPR029063">
    <property type="entry name" value="SAM-dependent_MTases_sf"/>
</dbReference>